<dbReference type="PANTHER" id="PTHR33064:SF37">
    <property type="entry name" value="RIBONUCLEASE H"/>
    <property type="match status" value="1"/>
</dbReference>
<dbReference type="Proteomes" id="UP000188533">
    <property type="component" value="Unassembled WGS sequence"/>
</dbReference>
<dbReference type="PANTHER" id="PTHR33064">
    <property type="entry name" value="POL PROTEIN"/>
    <property type="match status" value="1"/>
</dbReference>
<dbReference type="SUPFAM" id="SSF56672">
    <property type="entry name" value="DNA/RNA polymerases"/>
    <property type="match status" value="1"/>
</dbReference>
<proteinExistence type="predicted"/>
<dbReference type="InterPro" id="IPR043502">
    <property type="entry name" value="DNA/RNA_pol_sf"/>
</dbReference>
<sequence>MADVLKKNEMGIAWDETEKGRFREDYFPPLKILMIAHTPWADRTLPIPPGIRNKVIQLVREKVASGLYEPSNSSYRSQWFVVAKSDGGLCIVHNLKKLNAITVCDSGQPPIIHLFIEQCGRRGIYSGIDVIAGFDHGTLHEDSQDPTTFDTPIGTFRLARIPQGWTGSVPVFHGHVAFLLQDETEVSPNFIDDLPVLGPKTRYEKQGGDYEVLVENSGIHRFVWEHALDLNRILHRLKHAGVTVSAKKLKVAVPELKIVGTVCTYEGRLPDNSKVVKIQSWPACESITEVRGFLGMAGVLHVWIKDFARITRPLVNLTKKDVTFIWLPEHQQAMANIKDAVSKCEALVTIDYLSLLPVIMAVDSSYIACGIILSQDNKDGRRCQVHAAGLHSAVRDSEDLLLTLIVLSRYTYPFILVPSYCLLFYPAGTTHIAP</sequence>
<reference evidence="1 2" key="1">
    <citation type="submission" date="2016-08" db="EMBL/GenBank/DDBJ databases">
        <authorList>
            <consortium name="Lentinula edodes genome sequencing consortium"/>
            <person name="Sakamoto Y."/>
            <person name="Nakade K."/>
            <person name="Sato S."/>
            <person name="Yoshida Y."/>
            <person name="Miyazaki K."/>
            <person name="Natsume S."/>
            <person name="Konno N."/>
        </authorList>
    </citation>
    <scope>NUCLEOTIDE SEQUENCE [LARGE SCALE GENOMIC DNA]</scope>
    <source>
        <strain evidence="1 2">NBRC 111202</strain>
    </source>
</reference>
<evidence type="ECO:0000313" key="2">
    <source>
        <dbReference type="Proteomes" id="UP000188533"/>
    </source>
</evidence>
<dbReference type="AlphaFoldDB" id="A0A1Q3EER5"/>
<dbReference type="Gene3D" id="3.10.10.10">
    <property type="entry name" value="HIV Type 1 Reverse Transcriptase, subunit A, domain 1"/>
    <property type="match status" value="1"/>
</dbReference>
<dbReference type="CDD" id="cd01647">
    <property type="entry name" value="RT_LTR"/>
    <property type="match status" value="1"/>
</dbReference>
<organism evidence="1 2">
    <name type="scientific">Lentinula edodes</name>
    <name type="common">Shiitake mushroom</name>
    <name type="synonym">Lentinus edodes</name>
    <dbReference type="NCBI Taxonomy" id="5353"/>
    <lineage>
        <taxon>Eukaryota</taxon>
        <taxon>Fungi</taxon>
        <taxon>Dikarya</taxon>
        <taxon>Basidiomycota</taxon>
        <taxon>Agaricomycotina</taxon>
        <taxon>Agaricomycetes</taxon>
        <taxon>Agaricomycetidae</taxon>
        <taxon>Agaricales</taxon>
        <taxon>Marasmiineae</taxon>
        <taxon>Omphalotaceae</taxon>
        <taxon>Lentinula</taxon>
    </lineage>
</organism>
<gene>
    <name evidence="1" type="ORF">LENED_007564</name>
</gene>
<name>A0A1Q3EER5_LENED</name>
<evidence type="ECO:0000313" key="1">
    <source>
        <dbReference type="EMBL" id="GAW05691.1"/>
    </source>
</evidence>
<keyword evidence="2" id="KW-1185">Reference proteome</keyword>
<dbReference type="Gene3D" id="3.30.70.270">
    <property type="match status" value="2"/>
</dbReference>
<dbReference type="STRING" id="5353.A0A1Q3EER5"/>
<dbReference type="InterPro" id="IPR051320">
    <property type="entry name" value="Viral_Replic_Matur_Polypro"/>
</dbReference>
<comment type="caution">
    <text evidence="1">The sequence shown here is derived from an EMBL/GenBank/DDBJ whole genome shotgun (WGS) entry which is preliminary data.</text>
</comment>
<protein>
    <submittedName>
        <fullName evidence="1">DNA RNA polymerase</fullName>
    </submittedName>
</protein>
<reference evidence="1 2" key="2">
    <citation type="submission" date="2017-02" db="EMBL/GenBank/DDBJ databases">
        <title>A genome survey and senescence transcriptome analysis in Lentinula edodes.</title>
        <authorList>
            <person name="Sakamoto Y."/>
            <person name="Nakade K."/>
            <person name="Sato S."/>
            <person name="Yoshida Y."/>
            <person name="Miyazaki K."/>
            <person name="Natsume S."/>
            <person name="Konno N."/>
        </authorList>
    </citation>
    <scope>NUCLEOTIDE SEQUENCE [LARGE SCALE GENOMIC DNA]</scope>
    <source>
        <strain evidence="1 2">NBRC 111202</strain>
    </source>
</reference>
<dbReference type="InterPro" id="IPR043128">
    <property type="entry name" value="Rev_trsase/Diguanyl_cyclase"/>
</dbReference>
<dbReference type="EMBL" id="BDGU01000266">
    <property type="protein sequence ID" value="GAW05691.1"/>
    <property type="molecule type" value="Genomic_DNA"/>
</dbReference>
<accession>A0A1Q3EER5</accession>